<dbReference type="GO" id="GO:0015099">
    <property type="term" value="F:nickel cation transmembrane transporter activity"/>
    <property type="evidence" value="ECO:0007669"/>
    <property type="project" value="TreeGrafter"/>
</dbReference>
<feature type="coiled-coil region" evidence="13">
    <location>
        <begin position="227"/>
        <end position="254"/>
    </location>
</feature>
<protein>
    <recommendedName>
        <fullName evidence="3">Magnesium transport protein CorA</fullName>
    </recommendedName>
</protein>
<keyword evidence="13" id="KW-0175">Coiled coil</keyword>
<keyword evidence="6" id="KW-0997">Cell inner membrane</keyword>
<evidence type="ECO:0000256" key="6">
    <source>
        <dbReference type="ARBA" id="ARBA00022519"/>
    </source>
</evidence>
<dbReference type="PANTHER" id="PTHR47685">
    <property type="entry name" value="MAGNESIUM TRANSPORT PROTEIN CORA"/>
    <property type="match status" value="1"/>
</dbReference>
<proteinExistence type="inferred from homology"/>
<dbReference type="PANTHER" id="PTHR47685:SF1">
    <property type="entry name" value="MAGNESIUM TRANSPORT PROTEIN CORA"/>
    <property type="match status" value="1"/>
</dbReference>
<evidence type="ECO:0000256" key="9">
    <source>
        <dbReference type="ARBA" id="ARBA00022989"/>
    </source>
</evidence>
<evidence type="ECO:0000256" key="1">
    <source>
        <dbReference type="ARBA" id="ARBA00004429"/>
    </source>
</evidence>
<organism evidence="15 16">
    <name type="scientific">Roseiterribacter gracilis</name>
    <dbReference type="NCBI Taxonomy" id="2812848"/>
    <lineage>
        <taxon>Bacteria</taxon>
        <taxon>Pseudomonadati</taxon>
        <taxon>Pseudomonadota</taxon>
        <taxon>Alphaproteobacteria</taxon>
        <taxon>Rhodospirillales</taxon>
        <taxon>Roseiterribacteraceae</taxon>
        <taxon>Roseiterribacter</taxon>
    </lineage>
</organism>
<feature type="transmembrane region" description="Helical" evidence="14">
    <location>
        <begin position="301"/>
        <end position="321"/>
    </location>
</feature>
<accession>A0A8S8XEA8</accession>
<evidence type="ECO:0000313" key="15">
    <source>
        <dbReference type="EMBL" id="GIL39535.1"/>
    </source>
</evidence>
<keyword evidence="7 14" id="KW-0812">Transmembrane</keyword>
<evidence type="ECO:0000256" key="11">
    <source>
        <dbReference type="ARBA" id="ARBA00023136"/>
    </source>
</evidence>
<dbReference type="Proteomes" id="UP000681075">
    <property type="component" value="Unassembled WGS sequence"/>
</dbReference>
<dbReference type="RefSeq" id="WP_420242638.1">
    <property type="nucleotide sequence ID" value="NZ_BOPV01000001.1"/>
</dbReference>
<dbReference type="EMBL" id="BOPV01000001">
    <property type="protein sequence ID" value="GIL39535.1"/>
    <property type="molecule type" value="Genomic_DNA"/>
</dbReference>
<dbReference type="InterPro" id="IPR045861">
    <property type="entry name" value="CorA_cytoplasmic_dom"/>
</dbReference>
<evidence type="ECO:0000256" key="13">
    <source>
        <dbReference type="SAM" id="Coils"/>
    </source>
</evidence>
<keyword evidence="5" id="KW-1003">Cell membrane</keyword>
<keyword evidence="10" id="KW-0406">Ion transport</keyword>
<dbReference type="InterPro" id="IPR050829">
    <property type="entry name" value="CorA_MIT"/>
</dbReference>
<dbReference type="GO" id="GO:0015087">
    <property type="term" value="F:cobalt ion transmembrane transporter activity"/>
    <property type="evidence" value="ECO:0007669"/>
    <property type="project" value="TreeGrafter"/>
</dbReference>
<keyword evidence="8" id="KW-0460">Magnesium</keyword>
<evidence type="ECO:0000256" key="7">
    <source>
        <dbReference type="ARBA" id="ARBA00022692"/>
    </source>
</evidence>
<evidence type="ECO:0000256" key="4">
    <source>
        <dbReference type="ARBA" id="ARBA00022448"/>
    </source>
</evidence>
<dbReference type="Gene3D" id="1.20.58.340">
    <property type="entry name" value="Magnesium transport protein CorA, transmembrane region"/>
    <property type="match status" value="2"/>
</dbReference>
<comment type="catalytic activity">
    <reaction evidence="12">
        <text>Mg(2+)(in) = Mg(2+)(out)</text>
        <dbReference type="Rhea" id="RHEA:29827"/>
        <dbReference type="ChEBI" id="CHEBI:18420"/>
    </reaction>
</comment>
<keyword evidence="16" id="KW-1185">Reference proteome</keyword>
<dbReference type="AlphaFoldDB" id="A0A8S8XEA8"/>
<dbReference type="CDD" id="cd12837">
    <property type="entry name" value="EcCorA-like_u1"/>
    <property type="match status" value="1"/>
</dbReference>
<dbReference type="InterPro" id="IPR002523">
    <property type="entry name" value="MgTranspt_CorA/ZnTranspt_ZntB"/>
</dbReference>
<feature type="transmembrane region" description="Helical" evidence="14">
    <location>
        <begin position="269"/>
        <end position="289"/>
    </location>
</feature>
<dbReference type="SUPFAM" id="SSF144083">
    <property type="entry name" value="Magnesium transport protein CorA, transmembrane region"/>
    <property type="match status" value="1"/>
</dbReference>
<dbReference type="FunFam" id="1.20.58.340:FF:000001">
    <property type="entry name" value="Magnesium transport protein CorA"/>
    <property type="match status" value="1"/>
</dbReference>
<dbReference type="InterPro" id="IPR045863">
    <property type="entry name" value="CorA_TM1_TM2"/>
</dbReference>
<dbReference type="Pfam" id="PF01544">
    <property type="entry name" value="CorA"/>
    <property type="match status" value="1"/>
</dbReference>
<comment type="caution">
    <text evidence="15">The sequence shown here is derived from an EMBL/GenBank/DDBJ whole genome shotgun (WGS) entry which is preliminary data.</text>
</comment>
<evidence type="ECO:0000256" key="5">
    <source>
        <dbReference type="ARBA" id="ARBA00022475"/>
    </source>
</evidence>
<evidence type="ECO:0000256" key="10">
    <source>
        <dbReference type="ARBA" id="ARBA00023065"/>
    </source>
</evidence>
<dbReference type="SUPFAM" id="SSF143865">
    <property type="entry name" value="CorA soluble domain-like"/>
    <property type="match status" value="1"/>
</dbReference>
<evidence type="ECO:0000256" key="12">
    <source>
        <dbReference type="ARBA" id="ARBA00034269"/>
    </source>
</evidence>
<comment type="similarity">
    <text evidence="2">Belongs to the CorA metal ion transporter (MIT) (TC 1.A.35) family.</text>
</comment>
<evidence type="ECO:0000313" key="16">
    <source>
        <dbReference type="Proteomes" id="UP000681075"/>
    </source>
</evidence>
<keyword evidence="11 14" id="KW-0472">Membrane</keyword>
<gene>
    <name evidence="15" type="primary">corA</name>
    <name evidence="15" type="ORF">TMPK1_17720</name>
</gene>
<dbReference type="GO" id="GO:0005886">
    <property type="term" value="C:plasma membrane"/>
    <property type="evidence" value="ECO:0007669"/>
    <property type="project" value="UniProtKB-SubCell"/>
</dbReference>
<keyword evidence="9 14" id="KW-1133">Transmembrane helix</keyword>
<dbReference type="GO" id="GO:0015095">
    <property type="term" value="F:magnesium ion transmembrane transporter activity"/>
    <property type="evidence" value="ECO:0007669"/>
    <property type="project" value="TreeGrafter"/>
</dbReference>
<name>A0A8S8XEA8_9PROT</name>
<evidence type="ECO:0000256" key="14">
    <source>
        <dbReference type="SAM" id="Phobius"/>
    </source>
</evidence>
<sequence>MITVYVATGNKVDQRTLSLEDALPEGTVWIDLLRPSDEERLHIAGLIGVDLPTKADMEEIQVSSRLYVEDGVHYMTSLTTAQWETDQPQIGPVTYVLTQKQLVTLRYIEPKFLPLLAARCVKHPVLVLTPENALASLLESVVDRGADVLETLSARVDRLSHQIFEPHGHGSKRTNRSKQYRRVLTDVGRAAELVGMLRDSLSGYERLTVYAASATRIGQDKDGRNRLKTVTRDLQSLAAQADNMSNRLAFLLDATLGLVGVEQNEIVKIFTVASIAFFPPTLIGTLYGMNFKHMPELDWAWGYPYALLLMVATAILPLWWFRRRGWL</sequence>
<reference evidence="15" key="1">
    <citation type="submission" date="2021-02" db="EMBL/GenBank/DDBJ databases">
        <title>Genome sequence of Rhodospirillales sp. strain TMPK1 isolated from soil.</title>
        <authorList>
            <person name="Nakai R."/>
            <person name="Kusada H."/>
            <person name="Tamaki H."/>
        </authorList>
    </citation>
    <scope>NUCLEOTIDE SEQUENCE</scope>
    <source>
        <strain evidence="15">TMPK1</strain>
    </source>
</reference>
<evidence type="ECO:0000256" key="8">
    <source>
        <dbReference type="ARBA" id="ARBA00022842"/>
    </source>
</evidence>
<comment type="subcellular location">
    <subcellularLocation>
        <location evidence="1">Cell inner membrane</location>
        <topology evidence="1">Multi-pass membrane protein</topology>
    </subcellularLocation>
</comment>
<evidence type="ECO:0000256" key="2">
    <source>
        <dbReference type="ARBA" id="ARBA00009765"/>
    </source>
</evidence>
<keyword evidence="4" id="KW-0813">Transport</keyword>
<evidence type="ECO:0000256" key="3">
    <source>
        <dbReference type="ARBA" id="ARBA00019439"/>
    </source>
</evidence>